<reference evidence="1 2" key="1">
    <citation type="submission" date="2019-03" db="EMBL/GenBank/DDBJ databases">
        <title>Luteimonas zhaokaii sp.nov., isolated from the rectal contents of Plateau pika in Yushu, Qinghai Province, China.</title>
        <authorList>
            <person name="Zhang G."/>
        </authorList>
    </citation>
    <scope>NUCLEOTIDE SEQUENCE [LARGE SCALE GENOMIC DNA]</scope>
    <source>
        <strain evidence="1 2">THG-MD21</strain>
    </source>
</reference>
<dbReference type="OrthoDB" id="9814383at2"/>
<name>A0A4R5U902_9GAMM</name>
<protein>
    <submittedName>
        <fullName evidence="1">Uncharacterized protein</fullName>
    </submittedName>
</protein>
<proteinExistence type="predicted"/>
<evidence type="ECO:0000313" key="1">
    <source>
        <dbReference type="EMBL" id="TDK30979.1"/>
    </source>
</evidence>
<evidence type="ECO:0000313" key="2">
    <source>
        <dbReference type="Proteomes" id="UP000295543"/>
    </source>
</evidence>
<dbReference type="RefSeq" id="WP_133394032.1">
    <property type="nucleotide sequence ID" value="NZ_SMTG01000004.1"/>
</dbReference>
<dbReference type="Proteomes" id="UP000295543">
    <property type="component" value="Unassembled WGS sequence"/>
</dbReference>
<dbReference type="AlphaFoldDB" id="A0A4R5U902"/>
<accession>A0A4R5U902</accession>
<organism evidence="1 2">
    <name type="scientific">Luteimonas terrae</name>
    <dbReference type="NCBI Taxonomy" id="1530191"/>
    <lineage>
        <taxon>Bacteria</taxon>
        <taxon>Pseudomonadati</taxon>
        <taxon>Pseudomonadota</taxon>
        <taxon>Gammaproteobacteria</taxon>
        <taxon>Lysobacterales</taxon>
        <taxon>Lysobacteraceae</taxon>
        <taxon>Luteimonas</taxon>
    </lineage>
</organism>
<gene>
    <name evidence="1" type="ORF">E2F49_11630</name>
</gene>
<keyword evidence="2" id="KW-1185">Reference proteome</keyword>
<comment type="caution">
    <text evidence="1">The sequence shown here is derived from an EMBL/GenBank/DDBJ whole genome shotgun (WGS) entry which is preliminary data.</text>
</comment>
<sequence>MSKNAEISARSPRHYPGSIELKEGTGPITAMCPCGSFLEIFKVDRTFRIQTPESVDPEETNPNAPWVSTPVSNYGSANLTVARVLLQSKEMLSSASFDGTVDKEAVLQHMHSCKEVLLACETLSDRVTSGISKLTNQIEERGIPRDNGGRGFNPFPHVEGLELDCGAFLVQINRAVKLVCELPTLFFDLERPDSNFDHLATRLAKHVGEDTPLTRFVRAHADRVRYIAELRNYHEHPREIRTVIKNFHALPSGDICEPTWQMVGEPGSQAMSVKEEIVAATEFVRSLAEVLFLHLLMHQLVDDFPFIVTEIEESERDSAVPIRYRLALDFSQIHVSSAPYG</sequence>
<dbReference type="EMBL" id="SMTG01000004">
    <property type="protein sequence ID" value="TDK30979.1"/>
    <property type="molecule type" value="Genomic_DNA"/>
</dbReference>